<dbReference type="FunFam" id="3.40.50.300:FF:000425">
    <property type="entry name" value="Probable ABC transporter, ATP-binding subunit"/>
    <property type="match status" value="1"/>
</dbReference>
<evidence type="ECO:0000256" key="1">
    <source>
        <dbReference type="ARBA" id="ARBA00022448"/>
    </source>
</evidence>
<protein>
    <recommendedName>
        <fullName evidence="9">ABC-type quaternary amine transporter</fullName>
        <ecNumber evidence="9">7.6.2.9</ecNumber>
    </recommendedName>
</protein>
<evidence type="ECO:0000313" key="12">
    <source>
        <dbReference type="Proteomes" id="UP000239814"/>
    </source>
</evidence>
<reference evidence="11 12" key="1">
    <citation type="submission" date="2018-03" db="EMBL/GenBank/DDBJ databases">
        <title>Characteristics and genome of n-alkane degrading marine bacteria Gordonia iterans isolated from crude oil contaminated in Tae-an, South Korea.</title>
        <authorList>
            <person name="Lee S.-S."/>
            <person name="Kim H."/>
        </authorList>
    </citation>
    <scope>NUCLEOTIDE SEQUENCE [LARGE SCALE GENOMIC DNA]</scope>
    <source>
        <strain evidence="11 12">Co17</strain>
    </source>
</reference>
<dbReference type="InterPro" id="IPR050093">
    <property type="entry name" value="ABC_SmlMolc_Importer"/>
</dbReference>
<dbReference type="CDD" id="cd03259">
    <property type="entry name" value="ABC_Carb_Solutes_like"/>
    <property type="match status" value="1"/>
</dbReference>
<dbReference type="GO" id="GO:0005524">
    <property type="term" value="F:ATP binding"/>
    <property type="evidence" value="ECO:0007669"/>
    <property type="project" value="UniProtKB-KW"/>
</dbReference>
<keyword evidence="8" id="KW-0472">Membrane</keyword>
<dbReference type="SUPFAM" id="SSF50331">
    <property type="entry name" value="MOP-like"/>
    <property type="match status" value="1"/>
</dbReference>
<evidence type="ECO:0000256" key="8">
    <source>
        <dbReference type="ARBA" id="ARBA00023136"/>
    </source>
</evidence>
<organism evidence="11 12">
    <name type="scientific">Gordonia iterans</name>
    <dbReference type="NCBI Taxonomy" id="1004901"/>
    <lineage>
        <taxon>Bacteria</taxon>
        <taxon>Bacillati</taxon>
        <taxon>Actinomycetota</taxon>
        <taxon>Actinomycetes</taxon>
        <taxon>Mycobacteriales</taxon>
        <taxon>Gordoniaceae</taxon>
        <taxon>Gordonia</taxon>
    </lineage>
</organism>
<dbReference type="Proteomes" id="UP000239814">
    <property type="component" value="Chromosome"/>
</dbReference>
<dbReference type="GO" id="GO:0015418">
    <property type="term" value="F:ABC-type quaternary ammonium compound transporting activity"/>
    <property type="evidence" value="ECO:0007669"/>
    <property type="project" value="UniProtKB-EC"/>
</dbReference>
<dbReference type="PANTHER" id="PTHR42781:SF4">
    <property type="entry name" value="SPERMIDINE_PUTRESCINE IMPORT ATP-BINDING PROTEIN POTA"/>
    <property type="match status" value="1"/>
</dbReference>
<keyword evidence="6" id="KW-0408">Iron</keyword>
<evidence type="ECO:0000256" key="4">
    <source>
        <dbReference type="ARBA" id="ARBA00022741"/>
    </source>
</evidence>
<dbReference type="EMBL" id="CP027433">
    <property type="protein sequence ID" value="AVL99868.1"/>
    <property type="molecule type" value="Genomic_DNA"/>
</dbReference>
<dbReference type="PANTHER" id="PTHR42781">
    <property type="entry name" value="SPERMIDINE/PUTRESCINE IMPORT ATP-BINDING PROTEIN POTA"/>
    <property type="match status" value="1"/>
</dbReference>
<keyword evidence="5 11" id="KW-0067">ATP-binding</keyword>
<evidence type="ECO:0000256" key="7">
    <source>
        <dbReference type="ARBA" id="ARBA00023065"/>
    </source>
</evidence>
<proteinExistence type="predicted"/>
<keyword evidence="12" id="KW-1185">Reference proteome</keyword>
<evidence type="ECO:0000256" key="2">
    <source>
        <dbReference type="ARBA" id="ARBA00022475"/>
    </source>
</evidence>
<dbReference type="SMART" id="SM00382">
    <property type="entry name" value="AAA"/>
    <property type="match status" value="1"/>
</dbReference>
<dbReference type="InterPro" id="IPR027417">
    <property type="entry name" value="P-loop_NTPase"/>
</dbReference>
<dbReference type="RefSeq" id="WP_105941600.1">
    <property type="nucleotide sequence ID" value="NZ_CP027433.1"/>
</dbReference>
<dbReference type="InterPro" id="IPR015853">
    <property type="entry name" value="ABC_transpr_FbpC"/>
</dbReference>
<dbReference type="InterPro" id="IPR008995">
    <property type="entry name" value="Mo/tungstate-bd_C_term_dom"/>
</dbReference>
<accession>A0A2S0KDW3</accession>
<dbReference type="AlphaFoldDB" id="A0A2S0KDW3"/>
<evidence type="ECO:0000256" key="5">
    <source>
        <dbReference type="ARBA" id="ARBA00022840"/>
    </source>
</evidence>
<evidence type="ECO:0000256" key="6">
    <source>
        <dbReference type="ARBA" id="ARBA00023004"/>
    </source>
</evidence>
<keyword evidence="2" id="KW-1003">Cell membrane</keyword>
<dbReference type="InterPro" id="IPR013611">
    <property type="entry name" value="Transp-assoc_OB_typ2"/>
</dbReference>
<evidence type="ECO:0000313" key="11">
    <source>
        <dbReference type="EMBL" id="AVL99868.1"/>
    </source>
</evidence>
<dbReference type="SUPFAM" id="SSF52540">
    <property type="entry name" value="P-loop containing nucleoside triphosphate hydrolases"/>
    <property type="match status" value="1"/>
</dbReference>
<dbReference type="PROSITE" id="PS00211">
    <property type="entry name" value="ABC_TRANSPORTER_1"/>
    <property type="match status" value="1"/>
</dbReference>
<gene>
    <name evidence="11" type="ORF">C6V83_05855</name>
</gene>
<dbReference type="Pfam" id="PF08402">
    <property type="entry name" value="TOBE_2"/>
    <property type="match status" value="1"/>
</dbReference>
<keyword evidence="7" id="KW-0406">Ion transport</keyword>
<dbReference type="GO" id="GO:0015408">
    <property type="term" value="F:ABC-type ferric iron transporter activity"/>
    <property type="evidence" value="ECO:0007669"/>
    <property type="project" value="InterPro"/>
</dbReference>
<evidence type="ECO:0000256" key="3">
    <source>
        <dbReference type="ARBA" id="ARBA00022496"/>
    </source>
</evidence>
<dbReference type="InterPro" id="IPR003593">
    <property type="entry name" value="AAA+_ATPase"/>
</dbReference>
<dbReference type="GO" id="GO:0016887">
    <property type="term" value="F:ATP hydrolysis activity"/>
    <property type="evidence" value="ECO:0007669"/>
    <property type="project" value="InterPro"/>
</dbReference>
<sequence>MSESLSAPLTLDSVTVRYGRTVALSGASFQVPSGSITAVLGPSGCGKTTMLRAVAGLEPIAEGTIRVGDRVVSGPGIAVLPERRGVGLVPQDGALFPHLTVRGNIGYGLRGRAARRDRVEEMLALVELHDVADRRPAQLSGGQRQRVALARALAPSPSLIGLDEPFSALDSGLRTALRSQVSALLRTSGATALLVTHDPAEALAMADWVVVLLDGEIRQIGTPEDVYARPVDHRVGGLFGDLNRIGAGADRRHARPHELRLHAAGALDPATDAVATGLVTAVEFRGTHHQVTVVSTDSGEPVVVVVPAGSRPPQLGDEVAVVPADAHSRTSTRTM</sequence>
<name>A0A2S0KDW3_9ACTN</name>
<evidence type="ECO:0000256" key="9">
    <source>
        <dbReference type="ARBA" id="ARBA00066388"/>
    </source>
</evidence>
<dbReference type="KEGG" id="git:C6V83_05855"/>
<dbReference type="EC" id="7.6.2.9" evidence="9"/>
<dbReference type="PROSITE" id="PS50893">
    <property type="entry name" value="ABC_TRANSPORTER_2"/>
    <property type="match status" value="1"/>
</dbReference>
<keyword evidence="1" id="KW-0813">Transport</keyword>
<dbReference type="InterPro" id="IPR017871">
    <property type="entry name" value="ABC_transporter-like_CS"/>
</dbReference>
<keyword evidence="4" id="KW-0547">Nucleotide-binding</keyword>
<dbReference type="Pfam" id="PF00005">
    <property type="entry name" value="ABC_tran"/>
    <property type="match status" value="1"/>
</dbReference>
<dbReference type="InterPro" id="IPR003439">
    <property type="entry name" value="ABC_transporter-like_ATP-bd"/>
</dbReference>
<dbReference type="GO" id="GO:0043190">
    <property type="term" value="C:ATP-binding cassette (ABC) transporter complex"/>
    <property type="evidence" value="ECO:0007669"/>
    <property type="project" value="InterPro"/>
</dbReference>
<evidence type="ECO:0000259" key="10">
    <source>
        <dbReference type="PROSITE" id="PS50893"/>
    </source>
</evidence>
<dbReference type="Gene3D" id="3.40.50.300">
    <property type="entry name" value="P-loop containing nucleotide triphosphate hydrolases"/>
    <property type="match status" value="1"/>
</dbReference>
<dbReference type="OrthoDB" id="9802264at2"/>
<keyword evidence="3" id="KW-0410">Iron transport</keyword>
<feature type="domain" description="ABC transporter" evidence="10">
    <location>
        <begin position="9"/>
        <end position="239"/>
    </location>
</feature>